<accession>A0AAD8P4F0</accession>
<evidence type="ECO:0000313" key="2">
    <source>
        <dbReference type="Proteomes" id="UP001229421"/>
    </source>
</evidence>
<sequence length="201" mass="23370">MSTCEEFKSAQRMFDSFAALKKEKLSDLIDRFITVANNLKKHDPQLTNPEQIQRLLDSLPQEWSLQKGIFEAVIQPQTNTPNVALISFMIRKSDYKPFKMIEKLKSMVTNSDSLVEIEETMKENKLQVSYDDDMEEEDLKWQIKTLTLRVSRFMERTGRNVCTDDKIEIGEVQSQINYALMTKIVDVQKGKVNAKRNVKKV</sequence>
<reference evidence="1" key="1">
    <citation type="journal article" date="2023" name="bioRxiv">
        <title>Improved chromosome-level genome assembly for marigold (Tagetes erecta).</title>
        <authorList>
            <person name="Jiang F."/>
            <person name="Yuan L."/>
            <person name="Wang S."/>
            <person name="Wang H."/>
            <person name="Xu D."/>
            <person name="Wang A."/>
            <person name="Fan W."/>
        </authorList>
    </citation>
    <scope>NUCLEOTIDE SEQUENCE</scope>
    <source>
        <strain evidence="1">WSJ</strain>
        <tissue evidence="1">Leaf</tissue>
    </source>
</reference>
<protein>
    <submittedName>
        <fullName evidence="1">Uncharacterized protein</fullName>
    </submittedName>
</protein>
<name>A0AAD8P4F0_TARER</name>
<proteinExistence type="predicted"/>
<evidence type="ECO:0000313" key="1">
    <source>
        <dbReference type="EMBL" id="KAK1431974.1"/>
    </source>
</evidence>
<comment type="caution">
    <text evidence="1">The sequence shown here is derived from an EMBL/GenBank/DDBJ whole genome shotgun (WGS) entry which is preliminary data.</text>
</comment>
<dbReference type="EMBL" id="JAUHHV010000002">
    <property type="protein sequence ID" value="KAK1431974.1"/>
    <property type="molecule type" value="Genomic_DNA"/>
</dbReference>
<organism evidence="1 2">
    <name type="scientific">Tagetes erecta</name>
    <name type="common">African marigold</name>
    <dbReference type="NCBI Taxonomy" id="13708"/>
    <lineage>
        <taxon>Eukaryota</taxon>
        <taxon>Viridiplantae</taxon>
        <taxon>Streptophyta</taxon>
        <taxon>Embryophyta</taxon>
        <taxon>Tracheophyta</taxon>
        <taxon>Spermatophyta</taxon>
        <taxon>Magnoliopsida</taxon>
        <taxon>eudicotyledons</taxon>
        <taxon>Gunneridae</taxon>
        <taxon>Pentapetalae</taxon>
        <taxon>asterids</taxon>
        <taxon>campanulids</taxon>
        <taxon>Asterales</taxon>
        <taxon>Asteraceae</taxon>
        <taxon>Asteroideae</taxon>
        <taxon>Heliantheae alliance</taxon>
        <taxon>Tageteae</taxon>
        <taxon>Tagetes</taxon>
    </lineage>
</organism>
<dbReference type="Proteomes" id="UP001229421">
    <property type="component" value="Unassembled WGS sequence"/>
</dbReference>
<gene>
    <name evidence="1" type="ORF">QVD17_08809</name>
</gene>
<keyword evidence="2" id="KW-1185">Reference proteome</keyword>
<dbReference type="AlphaFoldDB" id="A0AAD8P4F0"/>